<dbReference type="SUPFAM" id="SSF100950">
    <property type="entry name" value="NagB/RpiA/CoA transferase-like"/>
    <property type="match status" value="2"/>
</dbReference>
<organism evidence="2 3">
    <name type="scientific">Ilumatobacter coccineus</name>
    <dbReference type="NCBI Taxonomy" id="467094"/>
    <lineage>
        <taxon>Bacteria</taxon>
        <taxon>Bacillati</taxon>
        <taxon>Actinomycetota</taxon>
        <taxon>Acidimicrobiia</taxon>
        <taxon>Acidimicrobiales</taxon>
        <taxon>Ilumatobacteraceae</taxon>
        <taxon>Ilumatobacter</taxon>
    </lineage>
</organism>
<dbReference type="Proteomes" id="UP000230914">
    <property type="component" value="Unassembled WGS sequence"/>
</dbReference>
<dbReference type="InterPro" id="IPR037171">
    <property type="entry name" value="NagB/RpiA_transferase-like"/>
</dbReference>
<proteinExistence type="predicted"/>
<dbReference type="Pfam" id="PF13336">
    <property type="entry name" value="AcetylCoA_hyd_C"/>
    <property type="match status" value="1"/>
</dbReference>
<dbReference type="AlphaFoldDB" id="A0A2G6K8Y2"/>
<dbReference type="GO" id="GO:0008775">
    <property type="term" value="F:acetate CoA-transferase activity"/>
    <property type="evidence" value="ECO:0007669"/>
    <property type="project" value="InterPro"/>
</dbReference>
<dbReference type="InterPro" id="IPR046433">
    <property type="entry name" value="ActCoA_hydro"/>
</dbReference>
<protein>
    <submittedName>
        <fullName evidence="2">Propionyl-CoA--succinate CoA transferase</fullName>
    </submittedName>
</protein>
<dbReference type="PANTHER" id="PTHR21432:SF20">
    <property type="entry name" value="ACETYL-COA HYDROLASE"/>
    <property type="match status" value="1"/>
</dbReference>
<dbReference type="GO" id="GO:0006083">
    <property type="term" value="P:acetate metabolic process"/>
    <property type="evidence" value="ECO:0007669"/>
    <property type="project" value="InterPro"/>
</dbReference>
<dbReference type="Gene3D" id="3.40.1080.10">
    <property type="entry name" value="Glutaconate Coenzyme A-transferase"/>
    <property type="match status" value="1"/>
</dbReference>
<dbReference type="EMBL" id="PDSL01000064">
    <property type="protein sequence ID" value="PIE31820.1"/>
    <property type="molecule type" value="Genomic_DNA"/>
</dbReference>
<dbReference type="InterPro" id="IPR026888">
    <property type="entry name" value="AcetylCoA_hyd_C"/>
</dbReference>
<feature type="domain" description="Acetyl-CoA hydrolase/transferase C-terminal" evidence="1">
    <location>
        <begin position="298"/>
        <end position="449"/>
    </location>
</feature>
<evidence type="ECO:0000313" key="3">
    <source>
        <dbReference type="Proteomes" id="UP000230914"/>
    </source>
</evidence>
<keyword evidence="2" id="KW-0808">Transferase</keyword>
<evidence type="ECO:0000259" key="1">
    <source>
        <dbReference type="Pfam" id="PF13336"/>
    </source>
</evidence>
<reference evidence="2 3" key="1">
    <citation type="submission" date="2017-10" db="EMBL/GenBank/DDBJ databases">
        <title>Novel microbial diversity and functional potential in the marine mammal oral microbiome.</title>
        <authorList>
            <person name="Dudek N.K."/>
            <person name="Sun C.L."/>
            <person name="Burstein D."/>
            <person name="Kantor R.S."/>
            <person name="Aliaga Goltsman D.S."/>
            <person name="Bik E.M."/>
            <person name="Thomas B.C."/>
            <person name="Banfield J.F."/>
            <person name="Relman D.A."/>
        </authorList>
    </citation>
    <scope>NUCLEOTIDE SEQUENCE [LARGE SCALE GENOMIC DNA]</scope>
    <source>
        <strain evidence="2">DOLJORAL78_61_10</strain>
    </source>
</reference>
<comment type="caution">
    <text evidence="2">The sequence shown here is derived from an EMBL/GenBank/DDBJ whole genome shotgun (WGS) entry which is preliminary data.</text>
</comment>
<gene>
    <name evidence="2" type="ORF">CSA55_04710</name>
</gene>
<dbReference type="PANTHER" id="PTHR21432">
    <property type="entry name" value="ACETYL-COA HYDROLASE-RELATED"/>
    <property type="match status" value="1"/>
</dbReference>
<evidence type="ECO:0000313" key="2">
    <source>
        <dbReference type="EMBL" id="PIE31820.1"/>
    </source>
</evidence>
<accession>A0A2G6K8Y2</accession>
<dbReference type="Gene3D" id="3.40.1080.20">
    <property type="entry name" value="Acetyl-CoA hydrolase/transferase C-terminal domain"/>
    <property type="match status" value="1"/>
</dbReference>
<dbReference type="InterPro" id="IPR038460">
    <property type="entry name" value="AcetylCoA_hyd_C_sf"/>
</dbReference>
<dbReference type="Gene3D" id="3.30.750.70">
    <property type="entry name" value="4-hydroxybutyrate coenzyme like domains"/>
    <property type="match status" value="1"/>
</dbReference>
<name>A0A2G6K8Y2_9ACTN</name>
<sequence>MTVAAGLTGTASARRRGRSVIPATVAIGSGGLSNVDWVTSPDTPTAVLDHLDDDSDIIVGMANGEPTAVIDAIEAHSDRFNAVRLHQMYALHDRAYLGGGTSLQHVAYFLTSVSRPYFHRGTIDLVPNDFSDSAAVMRSQATDPLVVVASSLPDAEGYVSLGVSCDYVASFIGQARFFVEATREMPHTNGKNRIHLSQLAGWCRSDRPLADVAPRQPDEIDKTIAVHIAERIPDGATLQAGVGTIPNAVMELLTDHRDLGIHTELLSDNVVDLIESGAVTGARKTLNPGKIVATFALGTRRLHRFLDGNDEVEMWPVSSVNSLATIAGHDNFVSINATLSVDFLGQCASETIGGTYHSSSGGQTDFARGVIHSSGGQGFVALHSTTSQGASRIVPQLAAGEVATTPKNIVDKVVTEWGVAELRGRSIRERTRALIAIAHPDHRDRLRADANRLGYL</sequence>